<sequence length="330" mass="36034">MIPQSNYPKIILDADPGGDDIYAFLWLSSLVKQGFAELVAVTAAEGNVAAKQTFSSASQLLNLVGFPGIEVGRGIPVKEIIEDASHIHGSDGMGNLSCTLPQPIHQFEVAPDSDRLIIEKLNAAPGEITIVAVGPLTNLAAAEMKNPGILKKAREIVLMGGAFDCPGNVTPHAEFNIWFNAEAARIVFDSRDDIVVMPLDVTRRLIFTQEMSQLVTGVSPASQLAQFMNSLSEFMITTALEYRETSGIQGFLVHDAATLGYLFYPETFMLKRANVRIETEGKLALGQTLIDGRPTPKTSANAWVSMQVNEEQFFTHLVQDLRQLFNLIEL</sequence>
<reference evidence="4 5" key="1">
    <citation type="submission" date="2019-01" db="EMBL/GenBank/DDBJ databases">
        <title>Coherence of Microcystis species and biogeography revealed through population genomics.</title>
        <authorList>
            <person name="Perez-Carrascal O.M."/>
            <person name="Terrat Y."/>
            <person name="Giani A."/>
            <person name="Fortin N."/>
            <person name="Tromas N."/>
            <person name="Shapiro B.J."/>
        </authorList>
    </citation>
    <scope>NUCLEOTIDE SEQUENCE [LARGE SCALE GENOMIC DNA]</scope>
    <source>
        <strain evidence="4">Mw_MB_S_20031200_S109D</strain>
    </source>
</reference>
<evidence type="ECO:0000259" key="3">
    <source>
        <dbReference type="Pfam" id="PF01156"/>
    </source>
</evidence>
<dbReference type="AlphaFoldDB" id="A0A552LNF4"/>
<dbReference type="GO" id="GO:0006152">
    <property type="term" value="P:purine nucleoside catabolic process"/>
    <property type="evidence" value="ECO:0007669"/>
    <property type="project" value="TreeGrafter"/>
</dbReference>
<evidence type="ECO:0000313" key="4">
    <source>
        <dbReference type="EMBL" id="TRV21741.1"/>
    </source>
</evidence>
<dbReference type="SUPFAM" id="SSF53590">
    <property type="entry name" value="Nucleoside hydrolase"/>
    <property type="match status" value="1"/>
</dbReference>
<dbReference type="InterPro" id="IPR001910">
    <property type="entry name" value="Inosine/uridine_hydrolase_dom"/>
</dbReference>
<organism evidence="4 5">
    <name type="scientific">Microcystis wesenbergii Mw_MB_S_20031200_S109D</name>
    <dbReference type="NCBI Taxonomy" id="2486241"/>
    <lineage>
        <taxon>Bacteria</taxon>
        <taxon>Bacillati</taxon>
        <taxon>Cyanobacteriota</taxon>
        <taxon>Cyanophyceae</taxon>
        <taxon>Oscillatoriophycideae</taxon>
        <taxon>Chroococcales</taxon>
        <taxon>Microcystaceae</taxon>
        <taxon>Microcystis</taxon>
    </lineage>
</organism>
<comment type="caution">
    <text evidence="4">The sequence shown here is derived from an EMBL/GenBank/DDBJ whole genome shotgun (WGS) entry which is preliminary data.</text>
</comment>
<feature type="domain" description="Inosine/uridine-preferring nucleoside hydrolase" evidence="3">
    <location>
        <begin position="10"/>
        <end position="314"/>
    </location>
</feature>
<evidence type="ECO:0000256" key="2">
    <source>
        <dbReference type="ARBA" id="ARBA00023295"/>
    </source>
</evidence>
<keyword evidence="1 4" id="KW-0378">Hydrolase</keyword>
<dbReference type="Gene3D" id="3.90.245.10">
    <property type="entry name" value="Ribonucleoside hydrolase-like"/>
    <property type="match status" value="1"/>
</dbReference>
<dbReference type="Proteomes" id="UP000318616">
    <property type="component" value="Unassembled WGS sequence"/>
</dbReference>
<dbReference type="GO" id="GO:0005829">
    <property type="term" value="C:cytosol"/>
    <property type="evidence" value="ECO:0007669"/>
    <property type="project" value="TreeGrafter"/>
</dbReference>
<gene>
    <name evidence="4" type="ORF">EWV88_14570</name>
</gene>
<dbReference type="PANTHER" id="PTHR12304:SF4">
    <property type="entry name" value="URIDINE NUCLEOSIDASE"/>
    <property type="match status" value="1"/>
</dbReference>
<accession>A0A552LNF4</accession>
<evidence type="ECO:0000256" key="1">
    <source>
        <dbReference type="ARBA" id="ARBA00022801"/>
    </source>
</evidence>
<dbReference type="GO" id="GO:0008477">
    <property type="term" value="F:purine nucleosidase activity"/>
    <property type="evidence" value="ECO:0007669"/>
    <property type="project" value="TreeGrafter"/>
</dbReference>
<dbReference type="Pfam" id="PF01156">
    <property type="entry name" value="IU_nuc_hydro"/>
    <property type="match status" value="1"/>
</dbReference>
<protein>
    <submittedName>
        <fullName evidence="4">Nucleoside hydrolase</fullName>
    </submittedName>
</protein>
<proteinExistence type="predicted"/>
<dbReference type="InterPro" id="IPR023186">
    <property type="entry name" value="IUNH"/>
</dbReference>
<dbReference type="EMBL" id="SFAP01000177">
    <property type="protein sequence ID" value="TRV21741.1"/>
    <property type="molecule type" value="Genomic_DNA"/>
</dbReference>
<keyword evidence="2" id="KW-0326">Glycosidase</keyword>
<dbReference type="PANTHER" id="PTHR12304">
    <property type="entry name" value="INOSINE-URIDINE PREFERRING NUCLEOSIDE HYDROLASE"/>
    <property type="match status" value="1"/>
</dbReference>
<name>A0A552LNF4_9CHRO</name>
<dbReference type="InterPro" id="IPR036452">
    <property type="entry name" value="Ribo_hydro-like"/>
</dbReference>
<evidence type="ECO:0000313" key="5">
    <source>
        <dbReference type="Proteomes" id="UP000318616"/>
    </source>
</evidence>